<evidence type="ECO:0000256" key="1">
    <source>
        <dbReference type="SAM" id="Phobius"/>
    </source>
</evidence>
<dbReference type="OrthoDB" id="148351at2"/>
<feature type="transmembrane region" description="Helical" evidence="1">
    <location>
        <begin position="241"/>
        <end position="265"/>
    </location>
</feature>
<feature type="transmembrane region" description="Helical" evidence="1">
    <location>
        <begin position="146"/>
        <end position="166"/>
    </location>
</feature>
<evidence type="ECO:0000259" key="2">
    <source>
        <dbReference type="Pfam" id="PF00892"/>
    </source>
</evidence>
<dbReference type="AlphaFoldDB" id="A0A845AA20"/>
<dbReference type="InterPro" id="IPR037185">
    <property type="entry name" value="EmrE-like"/>
</dbReference>
<dbReference type="EMBL" id="WTYQ01000002">
    <property type="protein sequence ID" value="MXP25861.1"/>
    <property type="molecule type" value="Genomic_DNA"/>
</dbReference>
<name>A0A845AA20_9SPHN</name>
<gene>
    <name evidence="3" type="ORF">GRI39_07375</name>
</gene>
<accession>A0A845AA20</accession>
<dbReference type="PANTHER" id="PTHR22911">
    <property type="entry name" value="ACYL-MALONYL CONDENSING ENZYME-RELATED"/>
    <property type="match status" value="1"/>
</dbReference>
<proteinExistence type="predicted"/>
<reference evidence="3 4" key="1">
    <citation type="submission" date="2019-12" db="EMBL/GenBank/DDBJ databases">
        <title>Genomic-based taxomic classification of the family Erythrobacteraceae.</title>
        <authorList>
            <person name="Xu L."/>
        </authorList>
    </citation>
    <scope>NUCLEOTIDE SEQUENCE [LARGE SCALE GENOMIC DNA]</scope>
    <source>
        <strain evidence="3 4">DSM 18604</strain>
    </source>
</reference>
<dbReference type="GO" id="GO:0016020">
    <property type="term" value="C:membrane"/>
    <property type="evidence" value="ECO:0007669"/>
    <property type="project" value="InterPro"/>
</dbReference>
<protein>
    <submittedName>
        <fullName evidence="3">EamA family transporter</fullName>
    </submittedName>
</protein>
<feature type="transmembrane region" description="Helical" evidence="1">
    <location>
        <begin position="213"/>
        <end position="234"/>
    </location>
</feature>
<feature type="transmembrane region" description="Helical" evidence="1">
    <location>
        <begin position="123"/>
        <end position="140"/>
    </location>
</feature>
<dbReference type="InterPro" id="IPR000620">
    <property type="entry name" value="EamA_dom"/>
</dbReference>
<dbReference type="Pfam" id="PF00892">
    <property type="entry name" value="EamA"/>
    <property type="match status" value="1"/>
</dbReference>
<sequence length="299" mass="31646">MHHTERAGLLFVLAGFSLLAVGDAIIKGMAHMWPPTAMAATRYILAAIVLSAVLIYREGWGALLHMPKARMQWVRGAAVALSSIAIFAAVWLMPLGEAITITFTQPMLTALLAALFLGEKLRLPAIIATIVAFAGVVVVIRPNFMVLGPAALLPLAAALGMAVLIISNRATSGVASVLAMQVYLSVTASVVLTLATIAGHFSGVEALHMHWPAWHVFARCAFIACSATLAHWCIYMGTTKAGAAAVAPMTYGQLLTAVALGWIFFGDVPDGMSLLGAGMIVGAGLYLWWERRPRKSLSV</sequence>
<evidence type="ECO:0000313" key="4">
    <source>
        <dbReference type="Proteomes" id="UP000460561"/>
    </source>
</evidence>
<feature type="domain" description="EamA" evidence="2">
    <location>
        <begin position="7"/>
        <end position="140"/>
    </location>
</feature>
<evidence type="ECO:0000313" key="3">
    <source>
        <dbReference type="EMBL" id="MXP25861.1"/>
    </source>
</evidence>
<keyword evidence="1" id="KW-0812">Transmembrane</keyword>
<comment type="caution">
    <text evidence="3">The sequence shown here is derived from an EMBL/GenBank/DDBJ whole genome shotgun (WGS) entry which is preliminary data.</text>
</comment>
<dbReference type="Proteomes" id="UP000460561">
    <property type="component" value="Unassembled WGS sequence"/>
</dbReference>
<feature type="transmembrane region" description="Helical" evidence="1">
    <location>
        <begin position="271"/>
        <end position="289"/>
    </location>
</feature>
<keyword evidence="1" id="KW-0472">Membrane</keyword>
<organism evidence="3 4">
    <name type="scientific">Altericroceibacterium indicum</name>
    <dbReference type="NCBI Taxonomy" id="374177"/>
    <lineage>
        <taxon>Bacteria</taxon>
        <taxon>Pseudomonadati</taxon>
        <taxon>Pseudomonadota</taxon>
        <taxon>Alphaproteobacteria</taxon>
        <taxon>Sphingomonadales</taxon>
        <taxon>Erythrobacteraceae</taxon>
        <taxon>Altericroceibacterium</taxon>
    </lineage>
</organism>
<feature type="transmembrane region" description="Helical" evidence="1">
    <location>
        <begin position="98"/>
        <end position="116"/>
    </location>
</feature>
<dbReference type="PANTHER" id="PTHR22911:SF135">
    <property type="entry name" value="BLR4310 PROTEIN"/>
    <property type="match status" value="1"/>
</dbReference>
<dbReference type="SUPFAM" id="SSF103481">
    <property type="entry name" value="Multidrug resistance efflux transporter EmrE"/>
    <property type="match status" value="2"/>
</dbReference>
<feature type="transmembrane region" description="Helical" evidence="1">
    <location>
        <begin position="40"/>
        <end position="60"/>
    </location>
</feature>
<feature type="transmembrane region" description="Helical" evidence="1">
    <location>
        <begin position="178"/>
        <end position="201"/>
    </location>
</feature>
<keyword evidence="4" id="KW-1185">Reference proteome</keyword>
<keyword evidence="1" id="KW-1133">Transmembrane helix</keyword>
<feature type="transmembrane region" description="Helical" evidence="1">
    <location>
        <begin position="72"/>
        <end position="92"/>
    </location>
</feature>